<feature type="transmembrane region" description="Helical" evidence="1">
    <location>
        <begin position="47"/>
        <end position="64"/>
    </location>
</feature>
<gene>
    <name evidence="2" type="ORF">Anas_11479</name>
</gene>
<dbReference type="Proteomes" id="UP000326759">
    <property type="component" value="Unassembled WGS sequence"/>
</dbReference>
<evidence type="ECO:0000313" key="3">
    <source>
        <dbReference type="Proteomes" id="UP000326759"/>
    </source>
</evidence>
<comment type="caution">
    <text evidence="2">The sequence shown here is derived from an EMBL/GenBank/DDBJ whole genome shotgun (WGS) entry which is preliminary data.</text>
</comment>
<keyword evidence="3" id="KW-1185">Reference proteome</keyword>
<keyword evidence="1" id="KW-1133">Transmembrane helix</keyword>
<feature type="transmembrane region" description="Helical" evidence="1">
    <location>
        <begin position="12"/>
        <end position="35"/>
    </location>
</feature>
<evidence type="ECO:0000313" key="2">
    <source>
        <dbReference type="EMBL" id="KAB7501364.1"/>
    </source>
</evidence>
<organism evidence="2 3">
    <name type="scientific">Armadillidium nasatum</name>
    <dbReference type="NCBI Taxonomy" id="96803"/>
    <lineage>
        <taxon>Eukaryota</taxon>
        <taxon>Metazoa</taxon>
        <taxon>Ecdysozoa</taxon>
        <taxon>Arthropoda</taxon>
        <taxon>Crustacea</taxon>
        <taxon>Multicrustacea</taxon>
        <taxon>Malacostraca</taxon>
        <taxon>Eumalacostraca</taxon>
        <taxon>Peracarida</taxon>
        <taxon>Isopoda</taxon>
        <taxon>Oniscidea</taxon>
        <taxon>Crinocheta</taxon>
        <taxon>Armadillidiidae</taxon>
        <taxon>Armadillidium</taxon>
    </lineage>
</organism>
<keyword evidence="1" id="KW-0472">Membrane</keyword>
<dbReference type="EMBL" id="SEYY01010890">
    <property type="protein sequence ID" value="KAB7501364.1"/>
    <property type="molecule type" value="Genomic_DNA"/>
</dbReference>
<name>A0A5N5T4A0_9CRUS</name>
<reference evidence="2 3" key="1">
    <citation type="journal article" date="2019" name="PLoS Biol.">
        <title>Sex chromosomes control vertical transmission of feminizing Wolbachia symbionts in an isopod.</title>
        <authorList>
            <person name="Becking T."/>
            <person name="Chebbi M.A."/>
            <person name="Giraud I."/>
            <person name="Moumen B."/>
            <person name="Laverre T."/>
            <person name="Caubet Y."/>
            <person name="Peccoud J."/>
            <person name="Gilbert C."/>
            <person name="Cordaux R."/>
        </authorList>
    </citation>
    <scope>NUCLEOTIDE SEQUENCE [LARGE SCALE GENOMIC DNA]</scope>
    <source>
        <strain evidence="2">ANa2</strain>
        <tissue evidence="2">Whole body excluding digestive tract and cuticle</tissue>
    </source>
</reference>
<dbReference type="AlphaFoldDB" id="A0A5N5T4A0"/>
<protein>
    <submittedName>
        <fullName evidence="2">Uncharacterized protein</fullName>
    </submittedName>
</protein>
<sequence>MDNKMRLLMQTYVAFSYLFYAPKVMKFSLFLLLVLFKFYSSNFRMKGMFVILAIVACVSALSTIDHEWEKYKIIMDVDNQGCR</sequence>
<keyword evidence="1" id="KW-0812">Transmembrane</keyword>
<proteinExistence type="predicted"/>
<accession>A0A5N5T4A0</accession>
<evidence type="ECO:0000256" key="1">
    <source>
        <dbReference type="SAM" id="Phobius"/>
    </source>
</evidence>